<accession>A0ABT7WRS4</accession>
<keyword evidence="1" id="KW-1133">Transmembrane helix</keyword>
<feature type="transmembrane region" description="Helical" evidence="1">
    <location>
        <begin position="84"/>
        <end position="103"/>
    </location>
</feature>
<keyword evidence="1" id="KW-0812">Transmembrane</keyword>
<protein>
    <recommendedName>
        <fullName evidence="4">DUF2178 domain-containing protein</fullName>
    </recommendedName>
</protein>
<keyword evidence="1" id="KW-0472">Membrane</keyword>
<dbReference type="RefSeq" id="WP_267981626.1">
    <property type="nucleotide sequence ID" value="NZ_JAPQKF010000007.1"/>
</dbReference>
<gene>
    <name evidence="2" type="ORF">QTA56_14025</name>
</gene>
<dbReference type="Proteomes" id="UP001168524">
    <property type="component" value="Unassembled WGS sequence"/>
</dbReference>
<feature type="transmembrane region" description="Helical" evidence="1">
    <location>
        <begin position="32"/>
        <end position="54"/>
    </location>
</feature>
<evidence type="ECO:0000256" key="1">
    <source>
        <dbReference type="SAM" id="Phobius"/>
    </source>
</evidence>
<feature type="transmembrane region" description="Helical" evidence="1">
    <location>
        <begin position="9"/>
        <end position="26"/>
    </location>
</feature>
<comment type="caution">
    <text evidence="2">The sequence shown here is derived from an EMBL/GenBank/DDBJ whole genome shotgun (WGS) entry which is preliminary data.</text>
</comment>
<name>A0ABT7WRS4_9GAMM</name>
<reference evidence="2" key="1">
    <citation type="submission" date="2023-06" db="EMBL/GenBank/DDBJ databases">
        <title>Two novel species of Acinetobacter isolated from motorbike repairing workshop in Vietnam.</title>
        <authorList>
            <person name="Le N.T.T."/>
        </authorList>
    </citation>
    <scope>NUCLEOTIDE SEQUENCE</scope>
    <source>
        <strain evidence="2">VNH17</strain>
    </source>
</reference>
<evidence type="ECO:0000313" key="3">
    <source>
        <dbReference type="Proteomes" id="UP001168524"/>
    </source>
</evidence>
<proteinExistence type="predicted"/>
<evidence type="ECO:0000313" key="2">
    <source>
        <dbReference type="EMBL" id="MDN0015338.1"/>
    </source>
</evidence>
<evidence type="ECO:0008006" key="4">
    <source>
        <dbReference type="Google" id="ProtNLM"/>
    </source>
</evidence>
<feature type="transmembrane region" description="Helical" evidence="1">
    <location>
        <begin position="109"/>
        <end position="128"/>
    </location>
</feature>
<sequence>MYRKFYWDYILYALIACSLLVGYAYIDQEPFNWVAVIFAFIFGILLMTFIMIRLPLFNQYYIHRAQLKHKILKMKAHDHGTHRVVPVMASLISAMIFGIILYVLGFESFKVECFVAAIATGVMSFYYAPD</sequence>
<organism evidence="2 3">
    <name type="scientific">Acinetobacter thutiue</name>
    <dbReference type="NCBI Taxonomy" id="2998078"/>
    <lineage>
        <taxon>Bacteria</taxon>
        <taxon>Pseudomonadati</taxon>
        <taxon>Pseudomonadota</taxon>
        <taxon>Gammaproteobacteria</taxon>
        <taxon>Moraxellales</taxon>
        <taxon>Moraxellaceae</taxon>
        <taxon>Acinetobacter</taxon>
    </lineage>
</organism>
<dbReference type="EMBL" id="JAUDZE010000007">
    <property type="protein sequence ID" value="MDN0015338.1"/>
    <property type="molecule type" value="Genomic_DNA"/>
</dbReference>
<keyword evidence="3" id="KW-1185">Reference proteome</keyword>